<protein>
    <submittedName>
        <fullName evidence="9">Cobalt-zinc-cadmium efflux system outer membrane protein</fullName>
    </submittedName>
</protein>
<dbReference type="GO" id="GO:0015288">
    <property type="term" value="F:porin activity"/>
    <property type="evidence" value="ECO:0007669"/>
    <property type="project" value="TreeGrafter"/>
</dbReference>
<evidence type="ECO:0000256" key="4">
    <source>
        <dbReference type="ARBA" id="ARBA00022452"/>
    </source>
</evidence>
<keyword evidence="7" id="KW-0998">Cell outer membrane</keyword>
<dbReference type="SUPFAM" id="SSF56954">
    <property type="entry name" value="Outer membrane efflux proteins (OEP)"/>
    <property type="match status" value="1"/>
</dbReference>
<evidence type="ECO:0000256" key="1">
    <source>
        <dbReference type="ARBA" id="ARBA00004442"/>
    </source>
</evidence>
<dbReference type="GO" id="GO:0009279">
    <property type="term" value="C:cell outer membrane"/>
    <property type="evidence" value="ECO:0007669"/>
    <property type="project" value="UniProtKB-SubCell"/>
</dbReference>
<sequence>MSSLHLLAPAQRPSPLLRLTATLILSALSFAPLAAENEPEAHDAHAGHTSGHLAHAGPHFTLAEALRRADQQHPLFLSWRERLRAAEGRAVQAATRPAPELGIDIENAFGSGERSGLSGAETTIAFSQLIERGGLRDRRVEAAEAERGLQVTDGEIARLDLRAEVARRFVHVLSDQAQLGITQQATAHARSTLAEVERRVAAARSPLAERSRAQVSLERAHLEEEHAEHELLSSRRHLAAATGSLDADFGEAEGDLLDLPAVEPFEALLARLRQTPDLLRFASETRLRESEVRLSEARAASGLTLGAGVRRLEERDDTALVFSASMPLFGASRQRGHQIESQARLAQIGPDREQALLKAQAQLYEIWQELNHARVEFEAQRDRVVPAMEEALKQTQYAYERGRYSLLELREAQAEWAVQRLRLIQSAAEYHGHLVEIQRLAGAPALTSGIPQ</sequence>
<organism evidence="9 10">
    <name type="scientific">Panacagrimonas perspica</name>
    <dbReference type="NCBI Taxonomy" id="381431"/>
    <lineage>
        <taxon>Bacteria</taxon>
        <taxon>Pseudomonadati</taxon>
        <taxon>Pseudomonadota</taxon>
        <taxon>Gammaproteobacteria</taxon>
        <taxon>Nevskiales</taxon>
        <taxon>Nevskiaceae</taxon>
        <taxon>Panacagrimonas</taxon>
    </lineage>
</organism>
<evidence type="ECO:0000256" key="2">
    <source>
        <dbReference type="ARBA" id="ARBA00007613"/>
    </source>
</evidence>
<dbReference type="AlphaFoldDB" id="A0A4R7NXB7"/>
<keyword evidence="5" id="KW-0812">Transmembrane</keyword>
<evidence type="ECO:0000313" key="10">
    <source>
        <dbReference type="Proteomes" id="UP000295341"/>
    </source>
</evidence>
<comment type="similarity">
    <text evidence="2">Belongs to the outer membrane factor (OMF) (TC 1.B.17) family.</text>
</comment>
<dbReference type="PANTHER" id="PTHR30026:SF20">
    <property type="entry name" value="OUTER MEMBRANE PROTEIN TOLC"/>
    <property type="match status" value="1"/>
</dbReference>
<keyword evidence="10" id="KW-1185">Reference proteome</keyword>
<proteinExistence type="inferred from homology"/>
<dbReference type="GO" id="GO:1990281">
    <property type="term" value="C:efflux pump complex"/>
    <property type="evidence" value="ECO:0007669"/>
    <property type="project" value="TreeGrafter"/>
</dbReference>
<comment type="subcellular location">
    <subcellularLocation>
        <location evidence="1">Cell outer membrane</location>
    </subcellularLocation>
</comment>
<feature type="signal peptide" evidence="8">
    <location>
        <begin position="1"/>
        <end position="34"/>
    </location>
</feature>
<dbReference type="Proteomes" id="UP000295341">
    <property type="component" value="Unassembled WGS sequence"/>
</dbReference>
<evidence type="ECO:0000256" key="6">
    <source>
        <dbReference type="ARBA" id="ARBA00023136"/>
    </source>
</evidence>
<keyword evidence="3" id="KW-0813">Transport</keyword>
<evidence type="ECO:0000256" key="8">
    <source>
        <dbReference type="SAM" id="SignalP"/>
    </source>
</evidence>
<evidence type="ECO:0000256" key="5">
    <source>
        <dbReference type="ARBA" id="ARBA00022692"/>
    </source>
</evidence>
<dbReference type="GO" id="GO:0015562">
    <property type="term" value="F:efflux transmembrane transporter activity"/>
    <property type="evidence" value="ECO:0007669"/>
    <property type="project" value="InterPro"/>
</dbReference>
<keyword evidence="8" id="KW-0732">Signal</keyword>
<dbReference type="Pfam" id="PF02321">
    <property type="entry name" value="OEP"/>
    <property type="match status" value="1"/>
</dbReference>
<feature type="chain" id="PRO_5020872208" evidence="8">
    <location>
        <begin position="35"/>
        <end position="452"/>
    </location>
</feature>
<dbReference type="OrthoDB" id="9791261at2"/>
<accession>A0A4R7NXB7</accession>
<comment type="caution">
    <text evidence="9">The sequence shown here is derived from an EMBL/GenBank/DDBJ whole genome shotgun (WGS) entry which is preliminary data.</text>
</comment>
<keyword evidence="4" id="KW-1134">Transmembrane beta strand</keyword>
<dbReference type="EMBL" id="SOBT01000011">
    <property type="protein sequence ID" value="TDU25895.1"/>
    <property type="molecule type" value="Genomic_DNA"/>
</dbReference>
<dbReference type="Gene3D" id="1.20.1600.10">
    <property type="entry name" value="Outer membrane efflux proteins (OEP)"/>
    <property type="match status" value="1"/>
</dbReference>
<dbReference type="PANTHER" id="PTHR30026">
    <property type="entry name" value="OUTER MEMBRANE PROTEIN TOLC"/>
    <property type="match status" value="1"/>
</dbReference>
<gene>
    <name evidence="9" type="ORF">DFR24_4340</name>
</gene>
<evidence type="ECO:0000256" key="3">
    <source>
        <dbReference type="ARBA" id="ARBA00022448"/>
    </source>
</evidence>
<dbReference type="InterPro" id="IPR051906">
    <property type="entry name" value="TolC-like"/>
</dbReference>
<reference evidence="9 10" key="1">
    <citation type="submission" date="2019-03" db="EMBL/GenBank/DDBJ databases">
        <title>Genomic Encyclopedia of Type Strains, Phase IV (KMG-IV): sequencing the most valuable type-strain genomes for metagenomic binning, comparative biology and taxonomic classification.</title>
        <authorList>
            <person name="Goeker M."/>
        </authorList>
    </citation>
    <scope>NUCLEOTIDE SEQUENCE [LARGE SCALE GENOMIC DNA]</scope>
    <source>
        <strain evidence="9 10">DSM 26377</strain>
    </source>
</reference>
<keyword evidence="6" id="KW-0472">Membrane</keyword>
<dbReference type="RefSeq" id="WP_133883469.1">
    <property type="nucleotide sequence ID" value="NZ_MWIN01000013.1"/>
</dbReference>
<name>A0A4R7NXB7_9GAMM</name>
<evidence type="ECO:0000256" key="7">
    <source>
        <dbReference type="ARBA" id="ARBA00023237"/>
    </source>
</evidence>
<evidence type="ECO:0000313" key="9">
    <source>
        <dbReference type="EMBL" id="TDU25895.1"/>
    </source>
</evidence>
<dbReference type="InterPro" id="IPR003423">
    <property type="entry name" value="OMP_efflux"/>
</dbReference>